<dbReference type="InterPro" id="IPR027417">
    <property type="entry name" value="P-loop_NTPase"/>
</dbReference>
<sequence length="271" mass="28273">MSGDALALEGVAVGHGGRAVLSGVGFSLAPGSFAGLIGPNGSGKTTLLRAILGLVPLLDGRVTIGGRGQVGYVPQSIALDRFMPVRARDVIALGLDGHRLGIPLPSRRRRALVDEMIDAVGATGFADRRVGDLSGGQQQRVMIAHALIRRPDVLLLDEPLASLDLRSTAEVVSLLARLAREAKVAVLMSAHDMNPLLPAMDRIVYVAEGRAVAGTVAEVVRGAVLSALYGAHIDVLRVHGRVLVVAAGGGPHDHDHDHAHGEDAMHVVRIP</sequence>
<dbReference type="HOGENOM" id="CLU_000604_1_11_5"/>
<dbReference type="Proteomes" id="UP000000245">
    <property type="component" value="Chromosome"/>
</dbReference>
<dbReference type="InterPro" id="IPR003593">
    <property type="entry name" value="AAA+_ATPase"/>
</dbReference>
<name>A5G130_ACICJ</name>
<dbReference type="CDD" id="cd03235">
    <property type="entry name" value="ABC_Metallic_Cations"/>
    <property type="match status" value="1"/>
</dbReference>
<dbReference type="SUPFAM" id="SSF52540">
    <property type="entry name" value="P-loop containing nucleoside triphosphate hydrolases"/>
    <property type="match status" value="1"/>
</dbReference>
<dbReference type="EMBL" id="CP000697">
    <property type="protein sequence ID" value="ABQ31562.1"/>
    <property type="molecule type" value="Genomic_DNA"/>
</dbReference>
<proteinExistence type="predicted"/>
<evidence type="ECO:0000256" key="5">
    <source>
        <dbReference type="ARBA" id="ARBA00023065"/>
    </source>
</evidence>
<reference evidence="7 8" key="1">
    <citation type="submission" date="2007-05" db="EMBL/GenBank/DDBJ databases">
        <title>Complete sequence of chromosome of Acidiphilium cryptum JF-5.</title>
        <authorList>
            <consortium name="US DOE Joint Genome Institute"/>
            <person name="Copeland A."/>
            <person name="Lucas S."/>
            <person name="Lapidus A."/>
            <person name="Barry K."/>
            <person name="Detter J.C."/>
            <person name="Glavina del Rio T."/>
            <person name="Hammon N."/>
            <person name="Israni S."/>
            <person name="Dalin E."/>
            <person name="Tice H."/>
            <person name="Pitluck S."/>
            <person name="Sims D."/>
            <person name="Brettin T."/>
            <person name="Bruce D."/>
            <person name="Han C."/>
            <person name="Schmutz J."/>
            <person name="Larimer F."/>
            <person name="Land M."/>
            <person name="Hauser L."/>
            <person name="Kyrpides N."/>
            <person name="Kim E."/>
            <person name="Magnuson T."/>
            <person name="Richardson P."/>
        </authorList>
    </citation>
    <scope>NUCLEOTIDE SEQUENCE [LARGE SCALE GENOMIC DNA]</scope>
    <source>
        <strain evidence="7 8">JF-5</strain>
    </source>
</reference>
<dbReference type="InterPro" id="IPR003439">
    <property type="entry name" value="ABC_transporter-like_ATP-bd"/>
</dbReference>
<evidence type="ECO:0000256" key="2">
    <source>
        <dbReference type="ARBA" id="ARBA00022741"/>
    </source>
</evidence>
<evidence type="ECO:0000256" key="1">
    <source>
        <dbReference type="ARBA" id="ARBA00022448"/>
    </source>
</evidence>
<evidence type="ECO:0000313" key="8">
    <source>
        <dbReference type="Proteomes" id="UP000000245"/>
    </source>
</evidence>
<dbReference type="RefSeq" id="WP_012040007.1">
    <property type="nucleotide sequence ID" value="NC_009484.1"/>
</dbReference>
<evidence type="ECO:0000259" key="6">
    <source>
        <dbReference type="PROSITE" id="PS50893"/>
    </source>
</evidence>
<evidence type="ECO:0000256" key="3">
    <source>
        <dbReference type="ARBA" id="ARBA00022840"/>
    </source>
</evidence>
<dbReference type="Gene3D" id="3.40.50.300">
    <property type="entry name" value="P-loop containing nucleotide triphosphate hydrolases"/>
    <property type="match status" value="1"/>
</dbReference>
<dbReference type="AlphaFoldDB" id="A5G130"/>
<evidence type="ECO:0000313" key="7">
    <source>
        <dbReference type="EMBL" id="ABQ31562.1"/>
    </source>
</evidence>
<protein>
    <submittedName>
        <fullName evidence="7">ABC transporter related protein</fullName>
    </submittedName>
</protein>
<dbReference type="STRING" id="349163.Acry_2368"/>
<keyword evidence="3" id="KW-0067">ATP-binding</keyword>
<keyword evidence="8" id="KW-1185">Reference proteome</keyword>
<keyword evidence="5" id="KW-0406">Ion transport</keyword>
<dbReference type="KEGG" id="acr:Acry_2368"/>
<feature type="domain" description="ABC transporter" evidence="6">
    <location>
        <begin position="6"/>
        <end position="233"/>
    </location>
</feature>
<dbReference type="GO" id="GO:0005524">
    <property type="term" value="F:ATP binding"/>
    <property type="evidence" value="ECO:0007669"/>
    <property type="project" value="UniProtKB-KW"/>
</dbReference>
<dbReference type="GO" id="GO:0016887">
    <property type="term" value="F:ATP hydrolysis activity"/>
    <property type="evidence" value="ECO:0007669"/>
    <property type="project" value="InterPro"/>
</dbReference>
<dbReference type="SMART" id="SM00382">
    <property type="entry name" value="AAA"/>
    <property type="match status" value="1"/>
</dbReference>
<dbReference type="GO" id="GO:0006829">
    <property type="term" value="P:zinc ion transport"/>
    <property type="evidence" value="ECO:0007669"/>
    <property type="project" value="UniProtKB-KW"/>
</dbReference>
<dbReference type="PANTHER" id="PTHR42734">
    <property type="entry name" value="METAL TRANSPORT SYSTEM ATP-BINDING PROTEIN TM_0124-RELATED"/>
    <property type="match status" value="1"/>
</dbReference>
<dbReference type="InterPro" id="IPR050153">
    <property type="entry name" value="Metal_Ion_Import_ABC"/>
</dbReference>
<gene>
    <name evidence="7" type="ordered locus">Acry_2368</name>
</gene>
<organism evidence="7 8">
    <name type="scientific">Acidiphilium cryptum (strain JF-5)</name>
    <dbReference type="NCBI Taxonomy" id="349163"/>
    <lineage>
        <taxon>Bacteria</taxon>
        <taxon>Pseudomonadati</taxon>
        <taxon>Pseudomonadota</taxon>
        <taxon>Alphaproteobacteria</taxon>
        <taxon>Acetobacterales</taxon>
        <taxon>Acidocellaceae</taxon>
        <taxon>Acidiphilium</taxon>
    </lineage>
</organism>
<evidence type="ECO:0000256" key="4">
    <source>
        <dbReference type="ARBA" id="ARBA00022906"/>
    </source>
</evidence>
<keyword evidence="1" id="KW-0813">Transport</keyword>
<dbReference type="PROSITE" id="PS50893">
    <property type="entry name" value="ABC_TRANSPORTER_2"/>
    <property type="match status" value="1"/>
</dbReference>
<dbReference type="eggNOG" id="COG1121">
    <property type="taxonomic scope" value="Bacteria"/>
</dbReference>
<keyword evidence="4" id="KW-0862">Zinc</keyword>
<accession>A5G130</accession>
<dbReference type="Pfam" id="PF00005">
    <property type="entry name" value="ABC_tran"/>
    <property type="match status" value="1"/>
</dbReference>
<keyword evidence="2" id="KW-0547">Nucleotide-binding</keyword>
<keyword evidence="4" id="KW-0864">Zinc transport</keyword>